<dbReference type="EMBL" id="CP016303">
    <property type="protein sequence ID" value="ASX25741.1"/>
    <property type="molecule type" value="Genomic_DNA"/>
</dbReference>
<accession>A0A249DWE5</accession>
<name>A0A249DWE5_9ENTR</name>
<evidence type="ECO:0000313" key="1">
    <source>
        <dbReference type="EMBL" id="ASX25741.1"/>
    </source>
</evidence>
<protein>
    <submittedName>
        <fullName evidence="1">Tight adherance operon protein D</fullName>
    </submittedName>
</protein>
<evidence type="ECO:0000313" key="2">
    <source>
        <dbReference type="Proteomes" id="UP000216438"/>
    </source>
</evidence>
<dbReference type="SUPFAM" id="SSF48452">
    <property type="entry name" value="TPR-like"/>
    <property type="match status" value="1"/>
</dbReference>
<dbReference type="Proteomes" id="UP000216438">
    <property type="component" value="Chromosome"/>
</dbReference>
<dbReference type="AlphaFoldDB" id="A0A249DWE5"/>
<dbReference type="OrthoDB" id="6480168at2"/>
<sequence length="254" mass="29055">MSQKMNRIILSTILILLTGCAVSPKKDYQPDAIKQESVLIKSKNYPGLIALYRNLLQKKEDSTVRLKLSEFYYLSGDNDSSLYYLEPLVSKSHDLKQDEKIHLLHVKNLIKKDRNEEAQVIIENILKNNIKSAEWFNLYGIALANTGSFLKAENAFKQSRDLFISDSTVLNNFAVLAILKNDYKKAISFLLPEYLNGNKDPKLIHNLIFCLVQIKDNSYAKKIIEMEKISDYPDKLIKALSQISQPNLSIKGKK</sequence>
<organism evidence="1 2">
    <name type="scientific">Candidatus Hamiltonella defensa</name>
    <name type="common">Bemisia tabaci</name>
    <dbReference type="NCBI Taxonomy" id="672795"/>
    <lineage>
        <taxon>Bacteria</taxon>
        <taxon>Pseudomonadati</taxon>
        <taxon>Pseudomonadota</taxon>
        <taxon>Gammaproteobacteria</taxon>
        <taxon>Enterobacterales</taxon>
        <taxon>Enterobacteriaceae</taxon>
        <taxon>aphid secondary symbionts</taxon>
        <taxon>Candidatus Williamhamiltonella</taxon>
    </lineage>
</organism>
<dbReference type="RefSeq" id="WP_046493561.1">
    <property type="nucleotide sequence ID" value="NZ_CP016303.1"/>
</dbReference>
<gene>
    <name evidence="1" type="ORF">BA171_00775</name>
</gene>
<reference evidence="1 2" key="2">
    <citation type="submission" date="2017-09" db="EMBL/GenBank/DDBJ databases">
        <title>The genome of whitefly Bemisia tabaci, a global crop pest, provides novel insights into virus transmission, host adaptation and insecticide resistance.</title>
        <authorList>
            <person name="Kaur N."/>
            <person name="Kliot A."/>
            <person name="Pinheiro P.V."/>
            <person name="Luan J."/>
            <person name="Zheng Y."/>
            <person name="Liu W."/>
            <person name="Sun H."/>
            <person name="Yang X."/>
            <person name="Xu Y."/>
            <person name="Luo Y."/>
            <person name="Kruse A."/>
            <person name="Fisher T.W."/>
            <person name="Nelson D.R."/>
            <person name="Elimelech M."/>
            <person name="MacCoss M."/>
            <person name="Johnson R."/>
            <person name="Cohen E."/>
            <person name="Hunter W.B."/>
            <person name="Brown J.K."/>
            <person name="Jander G."/>
            <person name="Cilia M."/>
            <person name="Douglas A.E."/>
            <person name="Ghanim M."/>
            <person name="Simmons A.M."/>
            <person name="Wintermantel W.M."/>
            <person name="Ling K.-S."/>
            <person name="Fei Z."/>
        </authorList>
    </citation>
    <scope>NUCLEOTIDE SEQUENCE [LARGE SCALE GENOMIC DNA]</scope>
    <source>
        <strain evidence="1 2">MEAM1</strain>
    </source>
</reference>
<proteinExistence type="predicted"/>
<reference evidence="2" key="1">
    <citation type="submission" date="2016-06" db="EMBL/GenBank/DDBJ databases">
        <authorList>
            <person name="Chen W."/>
            <person name="Hasegawa D.K."/>
        </authorList>
    </citation>
    <scope>NUCLEOTIDE SEQUENCE [LARGE SCALE GENOMIC DNA]</scope>
    <source>
        <strain evidence="2">MEAM1</strain>
    </source>
</reference>
<dbReference type="Gene3D" id="1.25.40.10">
    <property type="entry name" value="Tetratricopeptide repeat domain"/>
    <property type="match status" value="1"/>
</dbReference>
<dbReference type="InterPro" id="IPR011990">
    <property type="entry name" value="TPR-like_helical_dom_sf"/>
</dbReference>
<dbReference type="PROSITE" id="PS51257">
    <property type="entry name" value="PROKAR_LIPOPROTEIN"/>
    <property type="match status" value="1"/>
</dbReference>